<sequence>MWDPAKCQSGLLNSPFQFRRVGIGYPSATADMTVLQRLMLGPSAGMKSLSRRGPPLSIRFGL</sequence>
<protein>
    <submittedName>
        <fullName evidence="1">Uncharacterized protein</fullName>
    </submittedName>
</protein>
<accession>H1VZZ9</accession>
<dbReference type="HOGENOM" id="CLU_2904085_0_0_1"/>
<evidence type="ECO:0000313" key="2">
    <source>
        <dbReference type="Proteomes" id="UP000007174"/>
    </source>
</evidence>
<gene>
    <name evidence="1" type="ORF">CH063_14766</name>
</gene>
<reference evidence="2" key="1">
    <citation type="journal article" date="2012" name="Nat. Genet.">
        <title>Lifestyle transitions in plant pathogenic Colletotrichum fungi deciphered by genome and transcriptome analyses.</title>
        <authorList>
            <person name="O'Connell R.J."/>
            <person name="Thon M.R."/>
            <person name="Hacquard S."/>
            <person name="Amyotte S.G."/>
            <person name="Kleemann J."/>
            <person name="Torres M.F."/>
            <person name="Damm U."/>
            <person name="Buiate E.A."/>
            <person name="Epstein L."/>
            <person name="Alkan N."/>
            <person name="Altmueller J."/>
            <person name="Alvarado-Balderrama L."/>
            <person name="Bauser C.A."/>
            <person name="Becker C."/>
            <person name="Birren B.W."/>
            <person name="Chen Z."/>
            <person name="Choi J."/>
            <person name="Crouch J.A."/>
            <person name="Duvick J.P."/>
            <person name="Farman M.A."/>
            <person name="Gan P."/>
            <person name="Heiman D."/>
            <person name="Henrissat B."/>
            <person name="Howard R.J."/>
            <person name="Kabbage M."/>
            <person name="Koch C."/>
            <person name="Kracher B."/>
            <person name="Kubo Y."/>
            <person name="Law A.D."/>
            <person name="Lebrun M.-H."/>
            <person name="Lee Y.-H."/>
            <person name="Miyara I."/>
            <person name="Moore N."/>
            <person name="Neumann U."/>
            <person name="Nordstroem K."/>
            <person name="Panaccione D.G."/>
            <person name="Panstruga R."/>
            <person name="Place M."/>
            <person name="Proctor R.H."/>
            <person name="Prusky D."/>
            <person name="Rech G."/>
            <person name="Reinhardt R."/>
            <person name="Rollins J.A."/>
            <person name="Rounsley S."/>
            <person name="Schardl C.L."/>
            <person name="Schwartz D.C."/>
            <person name="Shenoy N."/>
            <person name="Shirasu K."/>
            <person name="Sikhakolli U.R."/>
            <person name="Stueber K."/>
            <person name="Sukno S.A."/>
            <person name="Sweigard J.A."/>
            <person name="Takano Y."/>
            <person name="Takahara H."/>
            <person name="Trail F."/>
            <person name="van der Does H.C."/>
            <person name="Voll L.M."/>
            <person name="Will I."/>
            <person name="Young S."/>
            <person name="Zeng Q."/>
            <person name="Zhang J."/>
            <person name="Zhou S."/>
            <person name="Dickman M.B."/>
            <person name="Schulze-Lefert P."/>
            <person name="Ver Loren van Themaat E."/>
            <person name="Ma L.-J."/>
            <person name="Vaillancourt L.J."/>
        </authorList>
    </citation>
    <scope>NUCLEOTIDE SEQUENCE [LARGE SCALE GENOMIC DNA]</scope>
    <source>
        <strain evidence="2">IMI 349063</strain>
    </source>
</reference>
<name>H1VZZ9_COLHI</name>
<dbReference type="AlphaFoldDB" id="H1VZZ9"/>
<evidence type="ECO:0000313" key="1">
    <source>
        <dbReference type="EMBL" id="CCF45811.1"/>
    </source>
</evidence>
<organism evidence="1 2">
    <name type="scientific">Colletotrichum higginsianum (strain IMI 349063)</name>
    <name type="common">Crucifer anthracnose fungus</name>
    <dbReference type="NCBI Taxonomy" id="759273"/>
    <lineage>
        <taxon>Eukaryota</taxon>
        <taxon>Fungi</taxon>
        <taxon>Dikarya</taxon>
        <taxon>Ascomycota</taxon>
        <taxon>Pezizomycotina</taxon>
        <taxon>Sordariomycetes</taxon>
        <taxon>Hypocreomycetidae</taxon>
        <taxon>Glomerellales</taxon>
        <taxon>Glomerellaceae</taxon>
        <taxon>Colletotrichum</taxon>
        <taxon>Colletotrichum destructivum species complex</taxon>
    </lineage>
</organism>
<proteinExistence type="predicted"/>
<dbReference type="Proteomes" id="UP000007174">
    <property type="component" value="Unassembled WGS sequence"/>
</dbReference>
<dbReference type="EMBL" id="CACQ02008074">
    <property type="protein sequence ID" value="CCF45811.1"/>
    <property type="molecule type" value="Genomic_DNA"/>
</dbReference>